<dbReference type="Proteomes" id="UP001589718">
    <property type="component" value="Unassembled WGS sequence"/>
</dbReference>
<accession>A0ABV5PFD9</accession>
<gene>
    <name evidence="2" type="ORF">ACFFTU_18255</name>
</gene>
<evidence type="ECO:0000259" key="1">
    <source>
        <dbReference type="Pfam" id="PF21836"/>
    </source>
</evidence>
<comment type="caution">
    <text evidence="2">The sequence shown here is derived from an EMBL/GenBank/DDBJ whole genome shotgun (WGS) entry which is preliminary data.</text>
</comment>
<organism evidence="2 3">
    <name type="scientific">Streptomyces cremeus</name>
    <dbReference type="NCBI Taxonomy" id="66881"/>
    <lineage>
        <taxon>Bacteria</taxon>
        <taxon>Bacillati</taxon>
        <taxon>Actinomycetota</taxon>
        <taxon>Actinomycetes</taxon>
        <taxon>Kitasatosporales</taxon>
        <taxon>Streptomycetaceae</taxon>
        <taxon>Streptomyces</taxon>
    </lineage>
</organism>
<name>A0ABV5PFD9_STRCM</name>
<proteinExistence type="predicted"/>
<dbReference type="Pfam" id="PF21836">
    <property type="entry name" value="DUF6895"/>
    <property type="match status" value="1"/>
</dbReference>
<evidence type="ECO:0000313" key="2">
    <source>
        <dbReference type="EMBL" id="MFB9521891.1"/>
    </source>
</evidence>
<feature type="domain" description="DUF6895" evidence="1">
    <location>
        <begin position="24"/>
        <end position="331"/>
    </location>
</feature>
<dbReference type="InterPro" id="IPR054190">
    <property type="entry name" value="DUF6895"/>
</dbReference>
<evidence type="ECO:0000313" key="3">
    <source>
        <dbReference type="Proteomes" id="UP001589718"/>
    </source>
</evidence>
<reference evidence="2 3" key="1">
    <citation type="submission" date="2024-09" db="EMBL/GenBank/DDBJ databases">
        <authorList>
            <person name="Sun Q."/>
            <person name="Mori K."/>
        </authorList>
    </citation>
    <scope>NUCLEOTIDE SEQUENCE [LARGE SCALE GENOMIC DNA]</scope>
    <source>
        <strain evidence="2 3">JCM 4362</strain>
    </source>
</reference>
<dbReference type="RefSeq" id="WP_345228644.1">
    <property type="nucleotide sequence ID" value="NZ_BAAAXE010000015.1"/>
</dbReference>
<protein>
    <submittedName>
        <fullName evidence="2">DUF6895 family protein</fullName>
    </submittedName>
</protein>
<sequence length="426" mass="45628">MTPAPRTRPPGPLDAAGAADRVLSGALRWIETQVEWFAPERWEQYLPRRPFRAGPLLELLGLVRVLDRAGVLADTAPLRSAALDLAEEAVRARSFEAGLRAGDDLFPYHLNLIALLDRLGRPQPALRRLCQTLLTADAGGLTRPYKPVFNRLELRYFTDRGAFTPPPGLPEAHTLLQQSIAALHPDVLHLTESETYALTHVVFYATDFGRNPLMLDDAAANAHLRATVRTLLGVHLSRASLDLLAELLLCTSALAPAPKTPETPAAPSPSETPDAATAAWHALAAASRPDGAVPGPVHRPEVMAGLSGDKAAAYLFGTCYHTTTVAALAAATRKPHPSDASHPLTLPPAEPDRLRSWAHEVTSAAASAPRTLRASWAAQLDPLLVIAAQTRDPDLLATLLHTATALDLATLPVPHRAAALLSAWTH</sequence>
<dbReference type="EMBL" id="JBHMCR010000009">
    <property type="protein sequence ID" value="MFB9521891.1"/>
    <property type="molecule type" value="Genomic_DNA"/>
</dbReference>
<keyword evidence="3" id="KW-1185">Reference proteome</keyword>